<sequence>MPLPLALLPALGPLAAKALSAPAGAKVAAGAAVALAGWAAMRRARRADGGAPVAAIPGADAALDATPEGAEAGWRSASSRRAAETSASAAWRGTFRLGAHGPGLAIDAAALGRLRLGLLPARPRADARPDTNARASDFRPFADPTKETAR</sequence>
<feature type="region of interest" description="Disordered" evidence="1">
    <location>
        <begin position="121"/>
        <end position="150"/>
    </location>
</feature>
<gene>
    <name evidence="3" type="ORF">SAMN05444336_104382</name>
</gene>
<proteinExistence type="predicted"/>
<reference evidence="3 4" key="1">
    <citation type="submission" date="2016-10" db="EMBL/GenBank/DDBJ databases">
        <authorList>
            <person name="de Groot N.N."/>
        </authorList>
    </citation>
    <scope>NUCLEOTIDE SEQUENCE [LARGE SCALE GENOMIC DNA]</scope>
    <source>
        <strain evidence="3 4">DSM 17890</strain>
    </source>
</reference>
<protein>
    <submittedName>
        <fullName evidence="3">Uncharacterized protein</fullName>
    </submittedName>
</protein>
<dbReference type="AlphaFoldDB" id="A0A1H3AZV3"/>
<organism evidence="3 4">
    <name type="scientific">Albimonas donghaensis</name>
    <dbReference type="NCBI Taxonomy" id="356660"/>
    <lineage>
        <taxon>Bacteria</taxon>
        <taxon>Pseudomonadati</taxon>
        <taxon>Pseudomonadota</taxon>
        <taxon>Alphaproteobacteria</taxon>
        <taxon>Rhodobacterales</taxon>
        <taxon>Paracoccaceae</taxon>
        <taxon>Albimonas</taxon>
    </lineage>
</organism>
<feature type="chain" id="PRO_5011473240" evidence="2">
    <location>
        <begin position="26"/>
        <end position="150"/>
    </location>
</feature>
<evidence type="ECO:0000313" key="3">
    <source>
        <dbReference type="EMBL" id="SDX35115.1"/>
    </source>
</evidence>
<dbReference type="RefSeq" id="WP_092682794.1">
    <property type="nucleotide sequence ID" value="NZ_FNMZ01000004.1"/>
</dbReference>
<evidence type="ECO:0000256" key="2">
    <source>
        <dbReference type="SAM" id="SignalP"/>
    </source>
</evidence>
<dbReference type="Proteomes" id="UP000199118">
    <property type="component" value="Unassembled WGS sequence"/>
</dbReference>
<evidence type="ECO:0000313" key="4">
    <source>
        <dbReference type="Proteomes" id="UP000199118"/>
    </source>
</evidence>
<name>A0A1H3AZV3_9RHOB</name>
<accession>A0A1H3AZV3</accession>
<keyword evidence="2" id="KW-0732">Signal</keyword>
<dbReference type="EMBL" id="FNMZ01000004">
    <property type="protein sequence ID" value="SDX35115.1"/>
    <property type="molecule type" value="Genomic_DNA"/>
</dbReference>
<evidence type="ECO:0000256" key="1">
    <source>
        <dbReference type="SAM" id="MobiDB-lite"/>
    </source>
</evidence>
<keyword evidence="4" id="KW-1185">Reference proteome</keyword>
<feature type="signal peptide" evidence="2">
    <location>
        <begin position="1"/>
        <end position="25"/>
    </location>
</feature>